<feature type="coiled-coil region" evidence="4">
    <location>
        <begin position="527"/>
        <end position="561"/>
    </location>
</feature>
<evidence type="ECO:0000256" key="2">
    <source>
        <dbReference type="ARBA" id="ARBA00011322"/>
    </source>
</evidence>
<dbReference type="GO" id="GO:0004527">
    <property type="term" value="F:exonuclease activity"/>
    <property type="evidence" value="ECO:0007669"/>
    <property type="project" value="UniProtKB-KW"/>
</dbReference>
<comment type="similarity">
    <text evidence="1">Belongs to the SMC family. SbcC subfamily.</text>
</comment>
<evidence type="ECO:0000256" key="4">
    <source>
        <dbReference type="SAM" id="Coils"/>
    </source>
</evidence>
<dbReference type="Gene3D" id="3.40.50.300">
    <property type="entry name" value="P-loop containing nucleotide triphosphate hydrolases"/>
    <property type="match status" value="2"/>
</dbReference>
<dbReference type="RefSeq" id="WP_073339345.1">
    <property type="nucleotide sequence ID" value="NZ_FQXM01000019.1"/>
</dbReference>
<evidence type="ECO:0000256" key="3">
    <source>
        <dbReference type="ARBA" id="ARBA00013368"/>
    </source>
</evidence>
<accession>A0A1M5WQH7</accession>
<comment type="subunit">
    <text evidence="2">Heterodimer of SbcC and SbcD.</text>
</comment>
<feature type="coiled-coil region" evidence="4">
    <location>
        <begin position="666"/>
        <end position="789"/>
    </location>
</feature>
<name>A0A1M5WQH7_9CLOT</name>
<feature type="coiled-coil region" evidence="4">
    <location>
        <begin position="825"/>
        <end position="852"/>
    </location>
</feature>
<dbReference type="STRING" id="1121316.SAMN02745207_03056"/>
<dbReference type="GO" id="GO:0016887">
    <property type="term" value="F:ATP hydrolysis activity"/>
    <property type="evidence" value="ECO:0007669"/>
    <property type="project" value="InterPro"/>
</dbReference>
<keyword evidence="7" id="KW-1185">Reference proteome</keyword>
<protein>
    <recommendedName>
        <fullName evidence="3">Nuclease SbcCD subunit C</fullName>
    </recommendedName>
</protein>
<dbReference type="GO" id="GO:0006302">
    <property type="term" value="P:double-strand break repair"/>
    <property type="evidence" value="ECO:0007669"/>
    <property type="project" value="InterPro"/>
</dbReference>
<dbReference type="Pfam" id="PF13558">
    <property type="entry name" value="SbcC_Walker_B"/>
    <property type="match status" value="1"/>
</dbReference>
<sequence length="1164" mass="134554">MKPIKLKIKGLNSFIQEQEIDFEKLTDRGLFGIFGDTGSGKSTILDGITLALYGVVARNSKNFINTNCNSANVSYKFQISGKETKTYIVDREFKRDKASGNPRSGNTKIVQLIGDKVEVLAEGKTSVDKMCEEIIGLKIDDFSRTVVLPQGKFSEFLKLEGKSRREMLERLFNLQKYGDELSSKLILAMRKNRSEENILTGELKEYENISEKALEDNNEALKTILDKLKDAKENQNKIDENFKQGQELWNLQEELISYEKEENLLKQQEENINNIKNKVALGESALKVKPYIDTYESILNEINIVEKTLMNLDKELELINKEKVMIEEKLKELSRKKENELPLLRVKEEKVSQAIKEKNSFDILIKEIEQLEKKHNELKTTLKEKDLQRKELENNMENLKAAILKKEEDMESVKIDLDYKNKVQQGLLIKNQYSELISQREKTEMKILKIKKDIDLNLTNYNLFKKEVYENSNSLKNLIIQLEMIKNEFPGTSEELLELKEKFINGKNKWDKFNELTKDTKGIKDRVQKLKIEISIKKEEEVNLKNNVEELKKKLKRSEAESLAQVLREQLSWGDICPVCGSREHHIESIKINDLSEIEGLKKDLVEKENLLKLLEQHITREETNIENEVNKSKDKSREIDELGNAFKELSVTELESNFNVFSDKFKEFNEKKNIIEENIKKTTDEKNKSENKFSSASASLEENTKQYNDFMDSIKELKEEIEKVEKKLKAITEELNIEDFEEKNEEILLKEKQRETLEKQVKNHRIEFENFSKKKEELSKEVFELREEIMKKLTTITEKNISKDEKIASIKDKVGDEEDLVGLNKKITQTIKEIEETFKITEERKKDIDSKYQKINDSIVGGKGQLETLIKSKILANNKLEKSLMEENFEDLQKVKKFYIDKQKIDSYKNQIEGYLNELTKVIGSIENINKKINGKSLLEEQWEQLKKEKDEIKVIVKDLDEARIKKQVEINTIKEKLINLLSLLKKKAKIDHKLALLDDLEKLFKGKRFIEYVASNQLKYISVEASKILKEITGGNYALEVDENAKFIIRDYKNGGAERDASTLSGGETFLSSLALALALSSQIQLKGTAPLELFFLDEGFGTLDNNLLEVVMGALEKIHNDKLKVGIISHVDSIKNRVPVKLLVTAAESGEGGSKVKMERS</sequence>
<gene>
    <name evidence="6" type="ORF">SAMN02745207_03056</name>
</gene>
<evidence type="ECO:0000256" key="1">
    <source>
        <dbReference type="ARBA" id="ARBA00006930"/>
    </source>
</evidence>
<reference evidence="6 7" key="1">
    <citation type="submission" date="2016-11" db="EMBL/GenBank/DDBJ databases">
        <authorList>
            <person name="Jaros S."/>
            <person name="Januszkiewicz K."/>
            <person name="Wedrychowicz H."/>
        </authorList>
    </citation>
    <scope>NUCLEOTIDE SEQUENCE [LARGE SCALE GENOMIC DNA]</scope>
    <source>
        <strain evidence="6 7">DSM 8605</strain>
    </source>
</reference>
<dbReference type="AlphaFoldDB" id="A0A1M5WQH7"/>
<feature type="domain" description="Rad50/SbcC-type AAA" evidence="5">
    <location>
        <begin position="5"/>
        <end position="207"/>
    </location>
</feature>
<feature type="coiled-coil region" evidence="4">
    <location>
        <begin position="203"/>
        <end position="416"/>
    </location>
</feature>
<keyword evidence="4" id="KW-0175">Coiled coil</keyword>
<dbReference type="PANTHER" id="PTHR32114">
    <property type="entry name" value="ABC TRANSPORTER ABCH.3"/>
    <property type="match status" value="1"/>
</dbReference>
<dbReference type="OrthoDB" id="9795626at2"/>
<proteinExistence type="inferred from homology"/>
<dbReference type="Pfam" id="PF13476">
    <property type="entry name" value="AAA_23"/>
    <property type="match status" value="1"/>
</dbReference>
<dbReference type="Proteomes" id="UP000184447">
    <property type="component" value="Unassembled WGS sequence"/>
</dbReference>
<evidence type="ECO:0000259" key="5">
    <source>
        <dbReference type="Pfam" id="PF13476"/>
    </source>
</evidence>
<evidence type="ECO:0000313" key="7">
    <source>
        <dbReference type="Proteomes" id="UP000184447"/>
    </source>
</evidence>
<keyword evidence="6" id="KW-0378">Hydrolase</keyword>
<dbReference type="InterPro" id="IPR027417">
    <property type="entry name" value="P-loop_NTPase"/>
</dbReference>
<feature type="coiled-coil region" evidence="4">
    <location>
        <begin position="598"/>
        <end position="632"/>
    </location>
</feature>
<keyword evidence="6" id="KW-0269">Exonuclease</keyword>
<dbReference type="SUPFAM" id="SSF52540">
    <property type="entry name" value="P-loop containing nucleoside triphosphate hydrolases"/>
    <property type="match status" value="1"/>
</dbReference>
<dbReference type="PANTHER" id="PTHR32114:SF2">
    <property type="entry name" value="ABC TRANSPORTER ABCH.3"/>
    <property type="match status" value="1"/>
</dbReference>
<dbReference type="EMBL" id="FQXM01000019">
    <property type="protein sequence ID" value="SHH89759.1"/>
    <property type="molecule type" value="Genomic_DNA"/>
</dbReference>
<evidence type="ECO:0000313" key="6">
    <source>
        <dbReference type="EMBL" id="SHH89759.1"/>
    </source>
</evidence>
<organism evidence="6 7">
    <name type="scientific">Clostridium grantii DSM 8605</name>
    <dbReference type="NCBI Taxonomy" id="1121316"/>
    <lineage>
        <taxon>Bacteria</taxon>
        <taxon>Bacillati</taxon>
        <taxon>Bacillota</taxon>
        <taxon>Clostridia</taxon>
        <taxon>Eubacteriales</taxon>
        <taxon>Clostridiaceae</taxon>
        <taxon>Clostridium</taxon>
    </lineage>
</organism>
<keyword evidence="6" id="KW-0540">Nuclease</keyword>
<dbReference type="InterPro" id="IPR038729">
    <property type="entry name" value="Rad50/SbcC_AAA"/>
</dbReference>